<dbReference type="InParanoid" id="C5M1B3"/>
<feature type="compositionally biased region" description="Basic residues" evidence="1">
    <location>
        <begin position="164"/>
        <end position="183"/>
    </location>
</feature>
<name>C5M1B3_PERM5</name>
<dbReference type="AlphaFoldDB" id="C5M1B3"/>
<organism evidence="3">
    <name type="scientific">Perkinsus marinus (strain ATCC 50983 / TXsc)</name>
    <dbReference type="NCBI Taxonomy" id="423536"/>
    <lineage>
        <taxon>Eukaryota</taxon>
        <taxon>Sar</taxon>
        <taxon>Alveolata</taxon>
        <taxon>Perkinsozoa</taxon>
        <taxon>Perkinsea</taxon>
        <taxon>Perkinsida</taxon>
        <taxon>Perkinsidae</taxon>
        <taxon>Perkinsus</taxon>
    </lineage>
</organism>
<feature type="compositionally biased region" description="Basic and acidic residues" evidence="1">
    <location>
        <begin position="153"/>
        <end position="163"/>
    </location>
</feature>
<dbReference type="Proteomes" id="UP000007800">
    <property type="component" value="Unassembled WGS sequence"/>
</dbReference>
<gene>
    <name evidence="2" type="ORF">Pmar_PMAR024674</name>
</gene>
<sequence length="191" mass="21929">MNRENEDLCTCLQLRLKAKSDQMLNLQKQNTLLRQSLNCRIAELMQRNEAEEENNPTDGERSVHELARENELLKSRVRFLAKLLITDGRTDIGSNQVEKSLYDRVVSELRTLEVMKADQDTEISRLTADMARLQDTSNIFGLDIGDSIGKNNRVPEAEETRSRESRKRGAGKRRSKTRSRRRPGISDCVPQ</sequence>
<dbReference type="RefSeq" id="XP_002764518.1">
    <property type="nucleotide sequence ID" value="XM_002764472.1"/>
</dbReference>
<accession>C5M1B3</accession>
<protein>
    <submittedName>
        <fullName evidence="2">Uncharacterized protein</fullName>
    </submittedName>
</protein>
<dbReference type="OrthoDB" id="10492977at2759"/>
<dbReference type="EMBL" id="GG687290">
    <property type="protein sequence ID" value="EEQ97235.1"/>
    <property type="molecule type" value="Genomic_DNA"/>
</dbReference>
<evidence type="ECO:0000313" key="2">
    <source>
        <dbReference type="EMBL" id="EEQ97235.1"/>
    </source>
</evidence>
<keyword evidence="3" id="KW-1185">Reference proteome</keyword>
<feature type="region of interest" description="Disordered" evidence="1">
    <location>
        <begin position="144"/>
        <end position="191"/>
    </location>
</feature>
<dbReference type="GeneID" id="9054383"/>
<evidence type="ECO:0000256" key="1">
    <source>
        <dbReference type="SAM" id="MobiDB-lite"/>
    </source>
</evidence>
<evidence type="ECO:0000313" key="3">
    <source>
        <dbReference type="Proteomes" id="UP000007800"/>
    </source>
</evidence>
<reference evidence="2 3" key="1">
    <citation type="submission" date="2008-07" db="EMBL/GenBank/DDBJ databases">
        <authorList>
            <person name="El-Sayed N."/>
            <person name="Caler E."/>
            <person name="Inman J."/>
            <person name="Amedeo P."/>
            <person name="Hass B."/>
            <person name="Wortman J."/>
        </authorList>
    </citation>
    <scope>NUCLEOTIDE SEQUENCE [LARGE SCALE GENOMIC DNA]</scope>
    <source>
        <strain evidence="3">ATCC 50983 / TXsc</strain>
    </source>
</reference>
<proteinExistence type="predicted"/>